<feature type="compositionally biased region" description="Basic and acidic residues" evidence="1">
    <location>
        <begin position="18"/>
        <end position="35"/>
    </location>
</feature>
<accession>A0A9N9EAE7</accession>
<keyword evidence="3" id="KW-1185">Reference proteome</keyword>
<gene>
    <name evidence="2" type="ORF">FCALED_LOCUS11997</name>
</gene>
<dbReference type="EMBL" id="CAJVPQ010005463">
    <property type="protein sequence ID" value="CAG8670503.1"/>
    <property type="molecule type" value="Genomic_DNA"/>
</dbReference>
<feature type="region of interest" description="Disordered" evidence="1">
    <location>
        <begin position="1"/>
        <end position="37"/>
    </location>
</feature>
<evidence type="ECO:0000313" key="2">
    <source>
        <dbReference type="EMBL" id="CAG8670503.1"/>
    </source>
</evidence>
<reference evidence="2" key="1">
    <citation type="submission" date="2021-06" db="EMBL/GenBank/DDBJ databases">
        <authorList>
            <person name="Kallberg Y."/>
            <person name="Tangrot J."/>
            <person name="Rosling A."/>
        </authorList>
    </citation>
    <scope>NUCLEOTIDE SEQUENCE</scope>
    <source>
        <strain evidence="2">UK204</strain>
    </source>
</reference>
<dbReference type="AlphaFoldDB" id="A0A9N9EAE7"/>
<evidence type="ECO:0000256" key="1">
    <source>
        <dbReference type="SAM" id="MobiDB-lite"/>
    </source>
</evidence>
<protein>
    <submittedName>
        <fullName evidence="2">4706_t:CDS:1</fullName>
    </submittedName>
</protein>
<dbReference type="Proteomes" id="UP000789570">
    <property type="component" value="Unassembled WGS sequence"/>
</dbReference>
<sequence length="45" mass="5102">MEQPFQDLTSIDIPLDETLPKPKNKGEADSAKEDWDPNLVVEAYL</sequence>
<organism evidence="2 3">
    <name type="scientific">Funneliformis caledonium</name>
    <dbReference type="NCBI Taxonomy" id="1117310"/>
    <lineage>
        <taxon>Eukaryota</taxon>
        <taxon>Fungi</taxon>
        <taxon>Fungi incertae sedis</taxon>
        <taxon>Mucoromycota</taxon>
        <taxon>Glomeromycotina</taxon>
        <taxon>Glomeromycetes</taxon>
        <taxon>Glomerales</taxon>
        <taxon>Glomeraceae</taxon>
        <taxon>Funneliformis</taxon>
    </lineage>
</organism>
<proteinExistence type="predicted"/>
<comment type="caution">
    <text evidence="2">The sequence shown here is derived from an EMBL/GenBank/DDBJ whole genome shotgun (WGS) entry which is preliminary data.</text>
</comment>
<name>A0A9N9EAE7_9GLOM</name>
<evidence type="ECO:0000313" key="3">
    <source>
        <dbReference type="Proteomes" id="UP000789570"/>
    </source>
</evidence>